<dbReference type="Proteomes" id="UP000799421">
    <property type="component" value="Unassembled WGS sequence"/>
</dbReference>
<dbReference type="GO" id="GO:0005634">
    <property type="term" value="C:nucleus"/>
    <property type="evidence" value="ECO:0007669"/>
    <property type="project" value="InterPro"/>
</dbReference>
<reference evidence="3" key="1">
    <citation type="journal article" date="2020" name="Stud. Mycol.">
        <title>101 Dothideomycetes genomes: a test case for predicting lifestyles and emergence of pathogens.</title>
        <authorList>
            <person name="Haridas S."/>
            <person name="Albert R."/>
            <person name="Binder M."/>
            <person name="Bloem J."/>
            <person name="Labutti K."/>
            <person name="Salamov A."/>
            <person name="Andreopoulos B."/>
            <person name="Baker S."/>
            <person name="Barry K."/>
            <person name="Bills G."/>
            <person name="Bluhm B."/>
            <person name="Cannon C."/>
            <person name="Castanera R."/>
            <person name="Culley D."/>
            <person name="Daum C."/>
            <person name="Ezra D."/>
            <person name="Gonzalez J."/>
            <person name="Henrissat B."/>
            <person name="Kuo A."/>
            <person name="Liang C."/>
            <person name="Lipzen A."/>
            <person name="Lutzoni F."/>
            <person name="Magnuson J."/>
            <person name="Mondo S."/>
            <person name="Nolan M."/>
            <person name="Ohm R."/>
            <person name="Pangilinan J."/>
            <person name="Park H.-J."/>
            <person name="Ramirez L."/>
            <person name="Alfaro M."/>
            <person name="Sun H."/>
            <person name="Tritt A."/>
            <person name="Yoshinaga Y."/>
            <person name="Zwiers L.-H."/>
            <person name="Turgeon B."/>
            <person name="Goodwin S."/>
            <person name="Spatafora J."/>
            <person name="Crous P."/>
            <person name="Grigoriev I."/>
        </authorList>
    </citation>
    <scope>NUCLEOTIDE SEQUENCE</scope>
    <source>
        <strain evidence="3">CBS 480.64</strain>
    </source>
</reference>
<evidence type="ECO:0000313" key="3">
    <source>
        <dbReference type="EMBL" id="KAF2861194.1"/>
    </source>
</evidence>
<dbReference type="AlphaFoldDB" id="A0A6A7C157"/>
<sequence length="1062" mass="119428">MPDSGVCEQLISEIRTTSQGNGSQDLHTVLQEAATAIQIHGQDFAPQPLSDLIETALDAATQYSSSADALAALELIDAVQTHLFLPVSSTRSVLPAVVRFLAFTYHQGSRAYRLQKLTQQTWLVTEHLLQSHLGELPIYALLNILEDDSTASDPRTGFSYTLGALMLISDNLLSRSDSLPTVNLKVLLGKISKMKVVQHEMIRDQVSSTLDSLLHDDEQLDKLRRGGYWEEFLGIAHACAKASPQSPSILALHDSLMNCVDKIQPFNYVKMSQLCIDLDRPLPPPVQEEFLASWKSEVHVPWSEEHKQRFQQLCKSAHYEAVIVAIMSAASPELADLLSQESFTVLLKYLQDIVMTTEFETSADAIGQGLVRAFLDVLIKSVDWKCIALFKVLCEICDRSSPAAELLFCFRADVRGEIYLARLLDLSIQPHKAFGGQTWNLSIDVWHCALMSVFQQGTKWWGVYDIFLCRLPSLMGNHRMFKDRGKLIRRLVGNVCDQVEKGTYQHPPPSSPRSRPYVVAQLIHLLSILASYHRHLEKHEMRRVIWVFINTAGSGDHNVSRMCINALIVCCYDIPSHMKNYIDVVIDKMSKMVTQRQLAVHVLLFLSGLSRQRDLMGNFRREDYKRVFGVCFSYLKSIWHVQSIERKAESQYVFTLAHHIIAFWYLTLPLQDRGALRPYIVSSLTYKEDGEVVVGDQGLVTMDLMDRVDADLDMDEFHATLDTSDSLIMRHRLCGLLLITIRTSDKDQILVTVRRPSGDMERIIHDDEQIRLTTCGDETTILAVPEQGTHGGSITLPSPSSFLGSEVVELVPSDGLTRAIQTFDRTSALDSHKAGVLYMKAQQITAESILSNTSGSAAYEIFISRLGESRPLQDARWNTQGLDRSSDALDGTHTMVWSNAVAAMVFHIPTLMPNETDPAQNVAKKKRHIGNDNVNIVFNESGIRLNYNLLYNIFPGDVTHVYIVITPAARESKNHDSDDILVEHETFYGVQVYSCEGFPSLSAAEEERVVSATALASLVRSLAFTLCFLSLMWMQQNEAEYPSSWRSRLQQLRKMGERFTAK</sequence>
<dbReference type="Pfam" id="PF03542">
    <property type="entry name" value="Tuberin"/>
    <property type="match status" value="1"/>
</dbReference>
<dbReference type="PANTHER" id="PTHR10063:SF0">
    <property type="entry name" value="TUBERIN"/>
    <property type="match status" value="1"/>
</dbReference>
<dbReference type="OrthoDB" id="19311at2759"/>
<evidence type="ECO:0000313" key="4">
    <source>
        <dbReference type="Proteomes" id="UP000799421"/>
    </source>
</evidence>
<dbReference type="InterPro" id="IPR035974">
    <property type="entry name" value="Rap/Ran-GAP_sf"/>
</dbReference>
<dbReference type="GO" id="GO:0051056">
    <property type="term" value="P:regulation of small GTPase mediated signal transduction"/>
    <property type="evidence" value="ECO:0007669"/>
    <property type="project" value="InterPro"/>
</dbReference>
<dbReference type="PANTHER" id="PTHR10063">
    <property type="entry name" value="TUBERIN"/>
    <property type="match status" value="1"/>
</dbReference>
<dbReference type="Pfam" id="PF02145">
    <property type="entry name" value="Rap_GAP"/>
    <property type="match status" value="1"/>
</dbReference>
<dbReference type="GO" id="GO:0005096">
    <property type="term" value="F:GTPase activator activity"/>
    <property type="evidence" value="ECO:0007669"/>
    <property type="project" value="UniProtKB-KW"/>
</dbReference>
<dbReference type="Gene3D" id="3.40.50.11210">
    <property type="entry name" value="Rap/Ran-GAP"/>
    <property type="match status" value="1"/>
</dbReference>
<dbReference type="GO" id="GO:0032007">
    <property type="term" value="P:negative regulation of TOR signaling"/>
    <property type="evidence" value="ECO:0007669"/>
    <property type="project" value="TreeGrafter"/>
</dbReference>
<dbReference type="SUPFAM" id="SSF48371">
    <property type="entry name" value="ARM repeat"/>
    <property type="match status" value="1"/>
</dbReference>
<dbReference type="SUPFAM" id="SSF111347">
    <property type="entry name" value="Rap/Ran-GAP"/>
    <property type="match status" value="1"/>
</dbReference>
<dbReference type="InterPro" id="IPR016024">
    <property type="entry name" value="ARM-type_fold"/>
</dbReference>
<name>A0A6A7C157_9PEZI</name>
<evidence type="ECO:0000256" key="1">
    <source>
        <dbReference type="ARBA" id="ARBA00022468"/>
    </source>
</evidence>
<dbReference type="Pfam" id="PF11864">
    <property type="entry name" value="DUF3384"/>
    <property type="match status" value="1"/>
</dbReference>
<keyword evidence="1" id="KW-0343">GTPase activation</keyword>
<dbReference type="EMBL" id="MU005974">
    <property type="protein sequence ID" value="KAF2861194.1"/>
    <property type="molecule type" value="Genomic_DNA"/>
</dbReference>
<dbReference type="InterPro" id="IPR018515">
    <property type="entry name" value="Tuberin-type_domain"/>
</dbReference>
<protein>
    <recommendedName>
        <fullName evidence="2">Rap-GAP domain-containing protein</fullName>
    </recommendedName>
</protein>
<accession>A0A6A7C157</accession>
<gene>
    <name evidence="3" type="ORF">K470DRAFT_257099</name>
</gene>
<evidence type="ECO:0000259" key="2">
    <source>
        <dbReference type="PROSITE" id="PS50085"/>
    </source>
</evidence>
<dbReference type="GO" id="GO:0033596">
    <property type="term" value="C:TSC1-TSC2 complex"/>
    <property type="evidence" value="ECO:0007669"/>
    <property type="project" value="TreeGrafter"/>
</dbReference>
<dbReference type="InterPro" id="IPR024584">
    <property type="entry name" value="Tuberin_N"/>
</dbReference>
<dbReference type="InterPro" id="IPR000331">
    <property type="entry name" value="Rap/Ran_GAP_dom"/>
</dbReference>
<feature type="domain" description="Rap-GAP" evidence="2">
    <location>
        <begin position="820"/>
        <end position="1055"/>
    </location>
</feature>
<organism evidence="3 4">
    <name type="scientific">Piedraia hortae CBS 480.64</name>
    <dbReference type="NCBI Taxonomy" id="1314780"/>
    <lineage>
        <taxon>Eukaryota</taxon>
        <taxon>Fungi</taxon>
        <taxon>Dikarya</taxon>
        <taxon>Ascomycota</taxon>
        <taxon>Pezizomycotina</taxon>
        <taxon>Dothideomycetes</taxon>
        <taxon>Dothideomycetidae</taxon>
        <taxon>Capnodiales</taxon>
        <taxon>Piedraiaceae</taxon>
        <taxon>Piedraia</taxon>
    </lineage>
</organism>
<dbReference type="PROSITE" id="PS50085">
    <property type="entry name" value="RAPGAP"/>
    <property type="match status" value="1"/>
</dbReference>
<keyword evidence="4" id="KW-1185">Reference proteome</keyword>
<dbReference type="InterPro" id="IPR027107">
    <property type="entry name" value="Tuberin/Ral-act_asu"/>
</dbReference>
<proteinExistence type="predicted"/>